<dbReference type="Proteomes" id="UP000255517">
    <property type="component" value="Unassembled WGS sequence"/>
</dbReference>
<accession>A0A379C484</accession>
<evidence type="ECO:0000313" key="2">
    <source>
        <dbReference type="Proteomes" id="UP000255517"/>
    </source>
</evidence>
<protein>
    <submittedName>
        <fullName evidence="1">Uncharacterized protein</fullName>
    </submittedName>
</protein>
<evidence type="ECO:0000313" key="1">
    <source>
        <dbReference type="EMBL" id="SUB56545.1"/>
    </source>
</evidence>
<organism evidence="1 2">
    <name type="scientific">Peptoniphilus lacrimalis</name>
    <dbReference type="NCBI Taxonomy" id="33031"/>
    <lineage>
        <taxon>Bacteria</taxon>
        <taxon>Bacillati</taxon>
        <taxon>Bacillota</taxon>
        <taxon>Tissierellia</taxon>
        <taxon>Tissierellales</taxon>
        <taxon>Peptoniphilaceae</taxon>
        <taxon>Peptoniphilus</taxon>
    </lineage>
</organism>
<dbReference type="EMBL" id="UGSZ01000001">
    <property type="protein sequence ID" value="SUB56545.1"/>
    <property type="molecule type" value="Genomic_DNA"/>
</dbReference>
<dbReference type="GO" id="GO:0000166">
    <property type="term" value="F:nucleotide binding"/>
    <property type="evidence" value="ECO:0007669"/>
    <property type="project" value="InterPro"/>
</dbReference>
<proteinExistence type="predicted"/>
<gene>
    <name evidence="1" type="ORF">NCTC13149_00317</name>
</gene>
<sequence length="240" mass="27384">MGKIYIDSPYLKDYIVDIDHIRNINNHIYAKLVDEPCFLGTNNVKGDIFTVDNSPCNFYKPSGKEYIEISDTSKKSVNIKIDWENRLKLMQDNLAIGILRLLILSDNNLKIDKYKVEPSGSYINLLNKDISFKSIADLEELSNYLITSNLEVENKDGSINIFRLGEIDYDGPSLKRTGEIGFLIIKNVTKTLNGIRINIASGTGAYKDYRKKLDMLNNIKNYLNLKDEDEIFSAIKKLKA</sequence>
<dbReference type="RefSeq" id="WP_019034702.1">
    <property type="nucleotide sequence ID" value="NZ_CAMUOS010000007.1"/>
</dbReference>
<dbReference type="InterPro" id="IPR018163">
    <property type="entry name" value="Thr/Ala-tRNA-synth_IIc_edit"/>
</dbReference>
<dbReference type="STRING" id="1122949.GCA_000378725_00886"/>
<reference evidence="1 2" key="1">
    <citation type="submission" date="2018-06" db="EMBL/GenBank/DDBJ databases">
        <authorList>
            <consortium name="Pathogen Informatics"/>
            <person name="Doyle S."/>
        </authorList>
    </citation>
    <scope>NUCLEOTIDE SEQUENCE [LARGE SCALE GENOMIC DNA]</scope>
    <source>
        <strain evidence="1 2">NCTC13149</strain>
    </source>
</reference>
<name>A0A379C484_9FIRM</name>
<dbReference type="SUPFAM" id="SSF55186">
    <property type="entry name" value="ThrRS/AlaRS common domain"/>
    <property type="match status" value="1"/>
</dbReference>
<dbReference type="AlphaFoldDB" id="A0A379C484"/>
<dbReference type="OrthoDB" id="1696886at2"/>